<dbReference type="Pfam" id="PF00665">
    <property type="entry name" value="rve"/>
    <property type="match status" value="1"/>
</dbReference>
<dbReference type="InterPro" id="IPR050900">
    <property type="entry name" value="Transposase_IS3/IS150/IS904"/>
</dbReference>
<dbReference type="EMBL" id="FOQE01000085">
    <property type="protein sequence ID" value="SFH95704.1"/>
    <property type="molecule type" value="Genomic_DNA"/>
</dbReference>
<dbReference type="InterPro" id="IPR001584">
    <property type="entry name" value="Integrase_cat-core"/>
</dbReference>
<dbReference type="AlphaFoldDB" id="A0A1I3E9S0"/>
<name>A0A1I3E9S0_9LACT</name>
<reference evidence="3 4" key="1">
    <citation type="submission" date="2016-10" db="EMBL/GenBank/DDBJ databases">
        <authorList>
            <person name="de Groot N.N."/>
        </authorList>
    </citation>
    <scope>NUCLEOTIDE SEQUENCE [LARGE SCALE GENOMIC DNA]</scope>
    <source>
        <strain evidence="3 4">DSM 27630</strain>
    </source>
</reference>
<dbReference type="GO" id="GO:0003676">
    <property type="term" value="F:nucleic acid binding"/>
    <property type="evidence" value="ECO:0007669"/>
    <property type="project" value="InterPro"/>
</dbReference>
<dbReference type="Pfam" id="PF13333">
    <property type="entry name" value="rve_2"/>
    <property type="match status" value="1"/>
</dbReference>
<feature type="domain" description="Integrase catalytic" evidence="2">
    <location>
        <begin position="102"/>
        <end position="264"/>
    </location>
</feature>
<evidence type="ECO:0000313" key="4">
    <source>
        <dbReference type="Proteomes" id="UP000198668"/>
    </source>
</evidence>
<organism evidence="3 4">
    <name type="scientific">Pisciglobus halotolerans</name>
    <dbReference type="NCBI Taxonomy" id="745365"/>
    <lineage>
        <taxon>Bacteria</taxon>
        <taxon>Bacillati</taxon>
        <taxon>Bacillota</taxon>
        <taxon>Bacilli</taxon>
        <taxon>Lactobacillales</taxon>
        <taxon>Carnobacteriaceae</taxon>
    </lineage>
</organism>
<dbReference type="InterPro" id="IPR048020">
    <property type="entry name" value="Transpos_IS3"/>
</dbReference>
<dbReference type="PROSITE" id="PS50994">
    <property type="entry name" value="INTEGRASE"/>
    <property type="match status" value="1"/>
</dbReference>
<dbReference type="InterPro" id="IPR025948">
    <property type="entry name" value="HTH-like_dom"/>
</dbReference>
<dbReference type="InterPro" id="IPR036397">
    <property type="entry name" value="RNaseH_sf"/>
</dbReference>
<sequence>MYWQARLDQENPDQNIIHEMHKIRKEHKDFGCLRMTHEVREAGYLVNKKKVARLMKENGLNVTSYTRKSRKYSSYRGDTGKPRKNLIHRRFYTSVVHQKITTDTTEFKYYERDTTGELRQKKLYLDPFMDLFNSEILSFRISNRPNAKAVMDALEEAIQITDDCPYRRTFHSDRGWAYQMGAYQRELKKHSIFQSFSRKGNCLDNSPMENFFSLLKQEVYHGQVFHSYEELERTIVTFIDYYNHRRIKRKLDWMSPIDYRKEIQNAA</sequence>
<dbReference type="Proteomes" id="UP000198668">
    <property type="component" value="Unassembled WGS sequence"/>
</dbReference>
<evidence type="ECO:0000259" key="2">
    <source>
        <dbReference type="PROSITE" id="PS50994"/>
    </source>
</evidence>
<comment type="function">
    <text evidence="1">Involved in the transposition of the insertion sequence.</text>
</comment>
<accession>A0A1I3E9S0</accession>
<dbReference type="PANTHER" id="PTHR46889:SF4">
    <property type="entry name" value="TRANSPOSASE INSO FOR INSERTION SEQUENCE ELEMENT IS911B-RELATED"/>
    <property type="match status" value="1"/>
</dbReference>
<dbReference type="GO" id="GO:0015074">
    <property type="term" value="P:DNA integration"/>
    <property type="evidence" value="ECO:0007669"/>
    <property type="project" value="InterPro"/>
</dbReference>
<protein>
    <submittedName>
        <fullName evidence="3">Transposase InsO and inactivated derivatives</fullName>
    </submittedName>
</protein>
<dbReference type="NCBIfam" id="NF033516">
    <property type="entry name" value="transpos_IS3"/>
    <property type="match status" value="1"/>
</dbReference>
<gene>
    <name evidence="3" type="ORF">SAMN04489868_1851</name>
</gene>
<dbReference type="InterPro" id="IPR012337">
    <property type="entry name" value="RNaseH-like_sf"/>
</dbReference>
<dbReference type="Pfam" id="PF13276">
    <property type="entry name" value="HTH_21"/>
    <property type="match status" value="1"/>
</dbReference>
<proteinExistence type="predicted"/>
<evidence type="ECO:0000313" key="3">
    <source>
        <dbReference type="EMBL" id="SFH95704.1"/>
    </source>
</evidence>
<evidence type="ECO:0000256" key="1">
    <source>
        <dbReference type="ARBA" id="ARBA00002286"/>
    </source>
</evidence>
<dbReference type="SUPFAM" id="SSF53098">
    <property type="entry name" value="Ribonuclease H-like"/>
    <property type="match status" value="1"/>
</dbReference>
<keyword evidence="4" id="KW-1185">Reference proteome</keyword>
<dbReference type="PANTHER" id="PTHR46889">
    <property type="entry name" value="TRANSPOSASE INSF FOR INSERTION SEQUENCE IS3B-RELATED"/>
    <property type="match status" value="1"/>
</dbReference>
<dbReference type="Gene3D" id="3.30.420.10">
    <property type="entry name" value="Ribonuclease H-like superfamily/Ribonuclease H"/>
    <property type="match status" value="1"/>
</dbReference>